<dbReference type="EMBL" id="LT670818">
    <property type="protein sequence ID" value="SHH31900.1"/>
    <property type="molecule type" value="Genomic_DNA"/>
</dbReference>
<name>A0A1M5S092_9BRAD</name>
<dbReference type="RefSeq" id="WP_079569894.1">
    <property type="nucleotide sequence ID" value="NZ_LT670818.1"/>
</dbReference>
<evidence type="ECO:0000313" key="1">
    <source>
        <dbReference type="EMBL" id="SHH31900.1"/>
    </source>
</evidence>
<proteinExistence type="predicted"/>
<gene>
    <name evidence="1" type="ORF">SAMN05444169_6870</name>
</gene>
<protein>
    <submittedName>
        <fullName evidence="1">Uncharacterized protein</fullName>
    </submittedName>
</protein>
<organism evidence="1 2">
    <name type="scientific">Bradyrhizobium erythrophlei</name>
    <dbReference type="NCBI Taxonomy" id="1437360"/>
    <lineage>
        <taxon>Bacteria</taxon>
        <taxon>Pseudomonadati</taxon>
        <taxon>Pseudomonadota</taxon>
        <taxon>Alphaproteobacteria</taxon>
        <taxon>Hyphomicrobiales</taxon>
        <taxon>Nitrobacteraceae</taxon>
        <taxon>Bradyrhizobium</taxon>
    </lineage>
</organism>
<evidence type="ECO:0000313" key="2">
    <source>
        <dbReference type="Proteomes" id="UP000190675"/>
    </source>
</evidence>
<dbReference type="AlphaFoldDB" id="A0A1M5S092"/>
<dbReference type="Proteomes" id="UP000190675">
    <property type="component" value="Chromosome I"/>
</dbReference>
<reference evidence="1 2" key="1">
    <citation type="submission" date="2016-11" db="EMBL/GenBank/DDBJ databases">
        <authorList>
            <person name="Jaros S."/>
            <person name="Januszkiewicz K."/>
            <person name="Wedrychowicz H."/>
        </authorList>
    </citation>
    <scope>NUCLEOTIDE SEQUENCE [LARGE SCALE GENOMIC DNA]</scope>
    <source>
        <strain evidence="1 2">GAS242</strain>
    </source>
</reference>
<sequence>MGLTMGHGKDPRAEELHNLRVALATFALQLDAFEMRANGALRVAGRAASTREASIRKASVAVPWADRKRDSEGGK</sequence>
<accession>A0A1M5S092</accession>